<dbReference type="GO" id="GO:0005524">
    <property type="term" value="F:ATP binding"/>
    <property type="evidence" value="ECO:0007669"/>
    <property type="project" value="UniProtKB-KW"/>
</dbReference>
<dbReference type="InterPro" id="IPR024185">
    <property type="entry name" value="FTHF_cligase-like_sf"/>
</dbReference>
<feature type="non-terminal residue" evidence="6">
    <location>
        <position position="1"/>
    </location>
</feature>
<evidence type="ECO:0000313" key="7">
    <source>
        <dbReference type="Proteomes" id="UP000649604"/>
    </source>
</evidence>
<feature type="binding site" evidence="4">
    <location>
        <begin position="15"/>
        <end position="19"/>
    </location>
    <ligand>
        <name>ATP</name>
        <dbReference type="ChEBI" id="CHEBI:30616"/>
    </ligand>
</feature>
<sequence length="205" mass="22946">NLMASAPEKNVAIEKTKVRKMVQEVLNTMTGEQISVKSGHITQQVIHSPWWKNADIVLAFCSMDKEVDTTEIIKAGLQAGKVVGIPRVAGRHLLFHQIQSLDEDFAVGYCGIKEPQAFWPVVDPARLASQSIFVLTPGLAFDRKKNRLGRGKGFYDRLLAQLQAYHHLQVVPVGVCFVEQLLERVPLVPHDHPVEMVITENEIFS</sequence>
<dbReference type="EC" id="6.3.3.2" evidence="5"/>
<keyword evidence="5" id="KW-0479">Metal-binding</keyword>
<evidence type="ECO:0000256" key="3">
    <source>
        <dbReference type="ARBA" id="ARBA00022840"/>
    </source>
</evidence>
<dbReference type="Proteomes" id="UP000649604">
    <property type="component" value="Unassembled WGS sequence"/>
</dbReference>
<dbReference type="InterPro" id="IPR037171">
    <property type="entry name" value="NagB/RpiA_transferase-like"/>
</dbReference>
<dbReference type="PANTHER" id="PTHR23407">
    <property type="entry name" value="ATPASE INHIBITOR/5-FORMYLTETRAHYDROFOLATE CYCLO-LIGASE"/>
    <property type="match status" value="1"/>
</dbReference>
<keyword evidence="6" id="KW-0436">Ligase</keyword>
<comment type="caution">
    <text evidence="6">The sequence shown here is derived from an EMBL/GenBank/DDBJ whole genome shotgun (WGS) entry which is preliminary data.</text>
</comment>
<proteinExistence type="inferred from homology"/>
<gene>
    <name evidence="6" type="ORF">GF339_19875</name>
</gene>
<name>A0A9D5JZ97_9BACT</name>
<reference evidence="6" key="1">
    <citation type="submission" date="2019-11" db="EMBL/GenBank/DDBJ databases">
        <title>Microbial mats filling the niche in hypersaline microbial mats.</title>
        <authorList>
            <person name="Wong H.L."/>
            <person name="Macleod F.I."/>
            <person name="White R.A. III"/>
            <person name="Burns B.P."/>
        </authorList>
    </citation>
    <scope>NUCLEOTIDE SEQUENCE</scope>
    <source>
        <strain evidence="6">Rbin_158</strain>
    </source>
</reference>
<dbReference type="GO" id="GO:0035999">
    <property type="term" value="P:tetrahydrofolate interconversion"/>
    <property type="evidence" value="ECO:0007669"/>
    <property type="project" value="TreeGrafter"/>
</dbReference>
<dbReference type="GO" id="GO:0046872">
    <property type="term" value="F:metal ion binding"/>
    <property type="evidence" value="ECO:0007669"/>
    <property type="project" value="UniProtKB-KW"/>
</dbReference>
<evidence type="ECO:0000313" key="6">
    <source>
        <dbReference type="EMBL" id="MBD3326853.1"/>
    </source>
</evidence>
<protein>
    <recommendedName>
        <fullName evidence="5">5-formyltetrahydrofolate cyclo-ligase</fullName>
        <ecNumber evidence="5">6.3.3.2</ecNumber>
    </recommendedName>
</protein>
<dbReference type="PIRSF" id="PIRSF006806">
    <property type="entry name" value="FTHF_cligase"/>
    <property type="match status" value="1"/>
</dbReference>
<comment type="catalytic activity">
    <reaction evidence="5">
        <text>(6S)-5-formyl-5,6,7,8-tetrahydrofolate + ATP = (6R)-5,10-methenyltetrahydrofolate + ADP + phosphate</text>
        <dbReference type="Rhea" id="RHEA:10488"/>
        <dbReference type="ChEBI" id="CHEBI:30616"/>
        <dbReference type="ChEBI" id="CHEBI:43474"/>
        <dbReference type="ChEBI" id="CHEBI:57455"/>
        <dbReference type="ChEBI" id="CHEBI:57457"/>
        <dbReference type="ChEBI" id="CHEBI:456216"/>
        <dbReference type="EC" id="6.3.3.2"/>
    </reaction>
</comment>
<dbReference type="GO" id="GO:0009396">
    <property type="term" value="P:folic acid-containing compound biosynthetic process"/>
    <property type="evidence" value="ECO:0007669"/>
    <property type="project" value="TreeGrafter"/>
</dbReference>
<comment type="cofactor">
    <cofactor evidence="5">
        <name>Mg(2+)</name>
        <dbReference type="ChEBI" id="CHEBI:18420"/>
    </cofactor>
</comment>
<dbReference type="PANTHER" id="PTHR23407:SF1">
    <property type="entry name" value="5-FORMYLTETRAHYDROFOLATE CYCLO-LIGASE"/>
    <property type="match status" value="1"/>
</dbReference>
<evidence type="ECO:0000256" key="1">
    <source>
        <dbReference type="ARBA" id="ARBA00010638"/>
    </source>
</evidence>
<dbReference type="GO" id="GO:0030272">
    <property type="term" value="F:5-formyltetrahydrofolate cyclo-ligase activity"/>
    <property type="evidence" value="ECO:0007669"/>
    <property type="project" value="UniProtKB-EC"/>
</dbReference>
<accession>A0A9D5JZ97</accession>
<evidence type="ECO:0000256" key="4">
    <source>
        <dbReference type="PIRSR" id="PIRSR006806-1"/>
    </source>
</evidence>
<comment type="similarity">
    <text evidence="1 5">Belongs to the 5-formyltetrahydrofolate cyclo-ligase family.</text>
</comment>
<keyword evidence="2 4" id="KW-0547">Nucleotide-binding</keyword>
<dbReference type="InterPro" id="IPR002698">
    <property type="entry name" value="FTHF_cligase"/>
</dbReference>
<dbReference type="NCBIfam" id="TIGR02727">
    <property type="entry name" value="MTHFS_bact"/>
    <property type="match status" value="1"/>
</dbReference>
<dbReference type="SUPFAM" id="SSF100950">
    <property type="entry name" value="NagB/RpiA/CoA transferase-like"/>
    <property type="match status" value="1"/>
</dbReference>
<dbReference type="EMBL" id="WJJP01000648">
    <property type="protein sequence ID" value="MBD3326853.1"/>
    <property type="molecule type" value="Genomic_DNA"/>
</dbReference>
<keyword evidence="5" id="KW-0460">Magnesium</keyword>
<keyword evidence="3 4" id="KW-0067">ATP-binding</keyword>
<feature type="binding site" evidence="4">
    <location>
        <begin position="147"/>
        <end position="155"/>
    </location>
    <ligand>
        <name>ATP</name>
        <dbReference type="ChEBI" id="CHEBI:30616"/>
    </ligand>
</feature>
<evidence type="ECO:0000256" key="5">
    <source>
        <dbReference type="RuleBase" id="RU361279"/>
    </source>
</evidence>
<dbReference type="Gene3D" id="3.40.50.10420">
    <property type="entry name" value="NagB/RpiA/CoA transferase-like"/>
    <property type="match status" value="1"/>
</dbReference>
<dbReference type="AlphaFoldDB" id="A0A9D5JZ97"/>
<organism evidence="6 7">
    <name type="scientific">candidate division KSB3 bacterium</name>
    <dbReference type="NCBI Taxonomy" id="2044937"/>
    <lineage>
        <taxon>Bacteria</taxon>
        <taxon>candidate division KSB3</taxon>
    </lineage>
</organism>
<evidence type="ECO:0000256" key="2">
    <source>
        <dbReference type="ARBA" id="ARBA00022741"/>
    </source>
</evidence>
<feature type="binding site" evidence="4">
    <location>
        <position position="66"/>
    </location>
    <ligand>
        <name>substrate</name>
    </ligand>
</feature>
<dbReference type="Pfam" id="PF01812">
    <property type="entry name" value="5-FTHF_cyc-lig"/>
    <property type="match status" value="1"/>
</dbReference>